<dbReference type="Pfam" id="PF00389">
    <property type="entry name" value="2-Hacid_dh"/>
    <property type="match status" value="1"/>
</dbReference>
<evidence type="ECO:0000256" key="3">
    <source>
        <dbReference type="ARBA" id="ARBA00023027"/>
    </source>
</evidence>
<evidence type="ECO:0000259" key="6">
    <source>
        <dbReference type="Pfam" id="PF02826"/>
    </source>
</evidence>
<comment type="similarity">
    <text evidence="1 4">Belongs to the D-isomer specific 2-hydroxyacid dehydrogenase family.</text>
</comment>
<evidence type="ECO:0000313" key="7">
    <source>
        <dbReference type="EMBL" id="ERP30826.1"/>
    </source>
</evidence>
<evidence type="ECO:0000259" key="5">
    <source>
        <dbReference type="Pfam" id="PF00389"/>
    </source>
</evidence>
<evidence type="ECO:0000256" key="1">
    <source>
        <dbReference type="ARBA" id="ARBA00005854"/>
    </source>
</evidence>
<name>U7D5L4_9BACT</name>
<feature type="domain" description="D-isomer specific 2-hydroxyacid dehydrogenase NAD-binding" evidence="6">
    <location>
        <begin position="112"/>
        <end position="300"/>
    </location>
</feature>
<dbReference type="GO" id="GO:0051287">
    <property type="term" value="F:NAD binding"/>
    <property type="evidence" value="ECO:0007669"/>
    <property type="project" value="InterPro"/>
</dbReference>
<evidence type="ECO:0000256" key="4">
    <source>
        <dbReference type="RuleBase" id="RU003719"/>
    </source>
</evidence>
<keyword evidence="8" id="KW-1185">Reference proteome</keyword>
<dbReference type="FunFam" id="3.40.50.720:FF:000292">
    <property type="entry name" value="Putative D-lactate dehydrogenase"/>
    <property type="match status" value="1"/>
</dbReference>
<dbReference type="InterPro" id="IPR029753">
    <property type="entry name" value="D-isomer_DH_CS"/>
</dbReference>
<dbReference type="InterPro" id="IPR006140">
    <property type="entry name" value="D-isomer_DH_NAD-bd"/>
</dbReference>
<feature type="domain" description="D-isomer specific 2-hydroxyacid dehydrogenase catalytic" evidence="5">
    <location>
        <begin position="5"/>
        <end position="331"/>
    </location>
</feature>
<keyword evidence="2 4" id="KW-0560">Oxidoreductase</keyword>
<dbReference type="SUPFAM" id="SSF51735">
    <property type="entry name" value="NAD(P)-binding Rossmann-fold domains"/>
    <property type="match status" value="1"/>
</dbReference>
<dbReference type="PROSITE" id="PS00671">
    <property type="entry name" value="D_2_HYDROXYACID_DH_3"/>
    <property type="match status" value="1"/>
</dbReference>
<dbReference type="PANTHER" id="PTHR43026">
    <property type="entry name" value="2-HYDROXYACID DEHYDROGENASE HOMOLOG 1-RELATED"/>
    <property type="match status" value="1"/>
</dbReference>
<dbReference type="PANTHER" id="PTHR43026:SF1">
    <property type="entry name" value="2-HYDROXYACID DEHYDROGENASE HOMOLOG 1-RELATED"/>
    <property type="match status" value="1"/>
</dbReference>
<organism evidence="7 8">
    <name type="scientific">Chitinivibrio alkaliphilus ACht1</name>
    <dbReference type="NCBI Taxonomy" id="1313304"/>
    <lineage>
        <taxon>Bacteria</taxon>
        <taxon>Pseudomonadati</taxon>
        <taxon>Fibrobacterota</taxon>
        <taxon>Chitinivibrionia</taxon>
        <taxon>Chitinivibrionales</taxon>
        <taxon>Chitinivibrionaceae</taxon>
        <taxon>Chitinivibrio</taxon>
    </lineage>
</organism>
<protein>
    <submittedName>
        <fullName evidence="7">Lactate dehydrogenase</fullName>
    </submittedName>
</protein>
<dbReference type="EMBL" id="ASJR01000030">
    <property type="protein sequence ID" value="ERP30826.1"/>
    <property type="molecule type" value="Genomic_DNA"/>
</dbReference>
<dbReference type="Pfam" id="PF02826">
    <property type="entry name" value="2-Hacid_dh_C"/>
    <property type="match status" value="1"/>
</dbReference>
<evidence type="ECO:0000313" key="8">
    <source>
        <dbReference type="Proteomes" id="UP000017148"/>
    </source>
</evidence>
<dbReference type="SUPFAM" id="SSF52283">
    <property type="entry name" value="Formate/glycerate dehydrogenase catalytic domain-like"/>
    <property type="match status" value="1"/>
</dbReference>
<dbReference type="InterPro" id="IPR036291">
    <property type="entry name" value="NAD(P)-bd_dom_sf"/>
</dbReference>
<dbReference type="OrthoDB" id="9805416at2"/>
<dbReference type="PATRIC" id="fig|1313304.3.peg.2206"/>
<evidence type="ECO:0000256" key="2">
    <source>
        <dbReference type="ARBA" id="ARBA00023002"/>
    </source>
</evidence>
<dbReference type="InterPro" id="IPR029752">
    <property type="entry name" value="D-isomer_DH_CS1"/>
</dbReference>
<dbReference type="RefSeq" id="WP_022637675.1">
    <property type="nucleotide sequence ID" value="NZ_ASJR01000030.1"/>
</dbReference>
<accession>U7D5L4</accession>
<dbReference type="CDD" id="cd12183">
    <property type="entry name" value="LDH_like_2"/>
    <property type="match status" value="1"/>
</dbReference>
<dbReference type="GO" id="GO:0008720">
    <property type="term" value="F:D-lactate dehydrogenase (NAD+) activity"/>
    <property type="evidence" value="ECO:0007669"/>
    <property type="project" value="TreeGrafter"/>
</dbReference>
<dbReference type="Proteomes" id="UP000017148">
    <property type="component" value="Unassembled WGS sequence"/>
</dbReference>
<dbReference type="InterPro" id="IPR058205">
    <property type="entry name" value="D-LDH-like"/>
</dbReference>
<dbReference type="PROSITE" id="PS00065">
    <property type="entry name" value="D_2_HYDROXYACID_DH_1"/>
    <property type="match status" value="1"/>
</dbReference>
<dbReference type="AlphaFoldDB" id="U7D5L4"/>
<sequence>MKKRVAFFDTKQYDRAFFSTAEGFEEFEFFFFETKLTEESARLTAGFDAVCAFVNDTIDTAVIDILHTNKIRLVAMRCAGYNNVDICYAHEKNIRVVRVPAYSPYAVAEHALALMMSLNRKVHRAYYRTRDNNFNITGLVGFDFYGKTAGVIGTGKIGRIMIGILKGLGMDVLAYDKYPDTDFAHKHAISYTSLDDLYRRADLISLHCPLTPETHHLINTKSIQKMRKGVMLINTSRGPLIDTAALIEGLKEGQVGYAGLDVYEEEGDFFFEDLSSEVMPDDQLARLLSFNNVIITSHQAFLTEEALSNIAATTIANLREYFTDTSLTNEVCGTCTEETCVMENRFSK</sequence>
<reference evidence="7 8" key="1">
    <citation type="journal article" date="2013" name="Environ. Microbiol.">
        <title>Genome analysis of Chitinivibrio alkaliphilus gen. nov., sp. nov., a novel extremely haloalkaliphilic anaerobic chitinolytic bacterium from the candidate phylum Termite Group 3.</title>
        <authorList>
            <person name="Sorokin D.Y."/>
            <person name="Gumerov V.M."/>
            <person name="Rakitin A.L."/>
            <person name="Beletsky A.V."/>
            <person name="Damste J.S."/>
            <person name="Muyzer G."/>
            <person name="Mardanov A.V."/>
            <person name="Ravin N.V."/>
        </authorList>
    </citation>
    <scope>NUCLEOTIDE SEQUENCE [LARGE SCALE GENOMIC DNA]</scope>
    <source>
        <strain evidence="7 8">ACht1</strain>
    </source>
</reference>
<dbReference type="eggNOG" id="COG1052">
    <property type="taxonomic scope" value="Bacteria"/>
</dbReference>
<dbReference type="STRING" id="1313304.CALK_2313"/>
<dbReference type="InterPro" id="IPR006139">
    <property type="entry name" value="D-isomer_2_OHA_DH_cat_dom"/>
</dbReference>
<keyword evidence="3" id="KW-0520">NAD</keyword>
<proteinExistence type="inferred from homology"/>
<comment type="caution">
    <text evidence="7">The sequence shown here is derived from an EMBL/GenBank/DDBJ whole genome shotgun (WGS) entry which is preliminary data.</text>
</comment>
<dbReference type="Gene3D" id="3.40.50.720">
    <property type="entry name" value="NAD(P)-binding Rossmann-like Domain"/>
    <property type="match status" value="2"/>
</dbReference>
<gene>
    <name evidence="7" type="ORF">CALK_2313</name>
</gene>